<proteinExistence type="predicted"/>
<evidence type="ECO:0000256" key="4">
    <source>
        <dbReference type="ARBA" id="ARBA00023242"/>
    </source>
</evidence>
<dbReference type="Pfam" id="PF21796">
    <property type="entry name" value="Cac1_C"/>
    <property type="match status" value="1"/>
</dbReference>
<dbReference type="Proteomes" id="UP001187471">
    <property type="component" value="Unassembled WGS sequence"/>
</dbReference>
<feature type="compositionally biased region" description="Acidic residues" evidence="5">
    <location>
        <begin position="559"/>
        <end position="568"/>
    </location>
</feature>
<evidence type="ECO:0000256" key="2">
    <source>
        <dbReference type="ARBA" id="ARBA00022763"/>
    </source>
</evidence>
<dbReference type="GO" id="GO:0005634">
    <property type="term" value="C:nucleus"/>
    <property type="evidence" value="ECO:0007669"/>
    <property type="project" value="UniProtKB-SubCell"/>
</dbReference>
<organism evidence="8 9">
    <name type="scientific">Escallonia rubra</name>
    <dbReference type="NCBI Taxonomy" id="112253"/>
    <lineage>
        <taxon>Eukaryota</taxon>
        <taxon>Viridiplantae</taxon>
        <taxon>Streptophyta</taxon>
        <taxon>Embryophyta</taxon>
        <taxon>Tracheophyta</taxon>
        <taxon>Spermatophyta</taxon>
        <taxon>Magnoliopsida</taxon>
        <taxon>eudicotyledons</taxon>
        <taxon>Gunneridae</taxon>
        <taxon>Pentapetalae</taxon>
        <taxon>asterids</taxon>
        <taxon>campanulids</taxon>
        <taxon>Escalloniales</taxon>
        <taxon>Escalloniaceae</taxon>
        <taxon>Escallonia</taxon>
    </lineage>
</organism>
<dbReference type="PANTHER" id="PTHR15272">
    <property type="entry name" value="CHROMATIN ASSEMBLY FACTOR 1 SUBUNIT A CAF-1 SUBUNIT A"/>
    <property type="match status" value="1"/>
</dbReference>
<feature type="region of interest" description="Disordered" evidence="5">
    <location>
        <begin position="284"/>
        <end position="331"/>
    </location>
</feature>
<sequence>MADVIFVDADESEPKQPEMNGPDQSTKKSRKRKRASSFTLTREEREARIDELKRELDGLFKYYTEINKPVGLDHVVECVSSNSVIACLLEESSLPLSKLVDEIYEKVKERDGFGSVTVASVKSSVLLMGQRLFYGLPNADADVLEDECGWSLWCWETRDVKLMPKSIRGALKIWRTCRKKIHERIIAVSAMITALEKSESDQDCKQEQIKASARLAKVLSEADIRLLVESMVQKNSADMAEKDVKREDKLLVKQLERNKQVVEKERKRMDLELQKEKLQSEKELKRLQDEAEKEERRREKEDSEMRKQLRRQQEEAEKDQRRREKEEAELKKQFALQKQASLMERFLKRSKNSSTSQNNHSPMEVAVFESSPKKDEKILGSVALSMDSALSQTVEVNTDDIWKLHLKSWHCLGHSIRSSRNQNWGIRRKPKTELVKELKLTTNRGLPRDDEVNLEKVVDGWGETNSDSRLCHTNKCGSAPRDHKGSRSKQLLQFDKSNRPAFYGIWPRKSALIVAPLSFFSRVVGPRHPFVKDPDLDYEIDSDEEWEEEEPGENLSDCDRDDEEESIEEGCSKVDEEDESEDGFFVPDGYLSENEGVQVDKMECDQLVEEAKSSPSCKEEVGSEEFSVLLRQQKYLHNLTELALRKNRPLIILNIMQNKAPQLLAEDVSGTPEFELKCLLALSIRAFPGGPSIEISVANNVQEEAQELCSSSSKGIATPVSTAAAILNSDLPQIVSVIHSCSQSINKVVESLQQKFPDTPKSVLRNKVREVSDFADNRWQVKREILNKLGLSTSPEKISGTTKSIATFFSKRCLPPSGKAINLNDASPQSSQKPASAVQVQQNHPHNN</sequence>
<evidence type="ECO:0000256" key="5">
    <source>
        <dbReference type="SAM" id="MobiDB-lite"/>
    </source>
</evidence>
<dbReference type="AlphaFoldDB" id="A0AA88RFV9"/>
<reference evidence="8" key="1">
    <citation type="submission" date="2022-12" db="EMBL/GenBank/DDBJ databases">
        <title>Draft genome assemblies for two species of Escallonia (Escalloniales).</title>
        <authorList>
            <person name="Chanderbali A."/>
            <person name="Dervinis C."/>
            <person name="Anghel I."/>
            <person name="Soltis D."/>
            <person name="Soltis P."/>
            <person name="Zapata F."/>
        </authorList>
    </citation>
    <scope>NUCLEOTIDE SEQUENCE</scope>
    <source>
        <strain evidence="8">UCBG92.1500</strain>
        <tissue evidence="8">Leaf</tissue>
    </source>
</reference>
<dbReference type="Pfam" id="PF12253">
    <property type="entry name" value="CAF1A_dimeriz"/>
    <property type="match status" value="1"/>
</dbReference>
<keyword evidence="9" id="KW-1185">Reference proteome</keyword>
<dbReference type="InterPro" id="IPR048800">
    <property type="entry name" value="Cac1-like_C"/>
</dbReference>
<feature type="region of interest" description="Disordered" evidence="5">
    <location>
        <begin position="819"/>
        <end position="848"/>
    </location>
</feature>
<keyword evidence="2" id="KW-0227">DNA damage</keyword>
<feature type="non-terminal residue" evidence="8">
    <location>
        <position position="1"/>
    </location>
</feature>
<protein>
    <recommendedName>
        <fullName evidence="10">Chromatin assembly factor 1 subunit FAS1</fullName>
    </recommendedName>
</protein>
<accession>A0AA88RFV9</accession>
<feature type="domain" description="Chromatin assembly factor 1 subunit A dimerization" evidence="6">
    <location>
        <begin position="490"/>
        <end position="567"/>
    </location>
</feature>
<dbReference type="PANTHER" id="PTHR15272:SF0">
    <property type="entry name" value="CHROMATIN ASSEMBLY FACTOR 1 SUBUNIT A"/>
    <property type="match status" value="1"/>
</dbReference>
<dbReference type="EMBL" id="JAVXUO010000911">
    <property type="protein sequence ID" value="KAK2988132.1"/>
    <property type="molecule type" value="Genomic_DNA"/>
</dbReference>
<dbReference type="InterPro" id="IPR022043">
    <property type="entry name" value="CAF1A_DD"/>
</dbReference>
<feature type="region of interest" description="Disordered" evidence="5">
    <location>
        <begin position="1"/>
        <end position="39"/>
    </location>
</feature>
<gene>
    <name evidence="8" type="ORF">RJ640_017464</name>
</gene>
<evidence type="ECO:0000313" key="8">
    <source>
        <dbReference type="EMBL" id="KAK2988132.1"/>
    </source>
</evidence>
<feature type="compositionally biased region" description="Low complexity" evidence="5">
    <location>
        <begin position="826"/>
        <end position="842"/>
    </location>
</feature>
<evidence type="ECO:0000259" key="6">
    <source>
        <dbReference type="Pfam" id="PF12253"/>
    </source>
</evidence>
<dbReference type="GO" id="GO:0033186">
    <property type="term" value="C:CAF-1 complex"/>
    <property type="evidence" value="ECO:0007669"/>
    <property type="project" value="TreeGrafter"/>
</dbReference>
<evidence type="ECO:0000313" key="9">
    <source>
        <dbReference type="Proteomes" id="UP001187471"/>
    </source>
</evidence>
<evidence type="ECO:0000256" key="3">
    <source>
        <dbReference type="ARBA" id="ARBA00023204"/>
    </source>
</evidence>
<feature type="region of interest" description="Disordered" evidence="5">
    <location>
        <begin position="543"/>
        <end position="583"/>
    </location>
</feature>
<evidence type="ECO:0000259" key="7">
    <source>
        <dbReference type="Pfam" id="PF21796"/>
    </source>
</evidence>
<feature type="compositionally biased region" description="Acidic residues" evidence="5">
    <location>
        <begin position="543"/>
        <end position="552"/>
    </location>
</feature>
<dbReference type="GO" id="GO:0006281">
    <property type="term" value="P:DNA repair"/>
    <property type="evidence" value="ECO:0007669"/>
    <property type="project" value="UniProtKB-KW"/>
</dbReference>
<comment type="subcellular location">
    <subcellularLocation>
        <location evidence="1">Nucleus</location>
    </subcellularLocation>
</comment>
<comment type="caution">
    <text evidence="8">The sequence shown here is derived from an EMBL/GenBank/DDBJ whole genome shotgun (WGS) entry which is preliminary data.</text>
</comment>
<dbReference type="GO" id="GO:0006334">
    <property type="term" value="P:nucleosome assembly"/>
    <property type="evidence" value="ECO:0007669"/>
    <property type="project" value="TreeGrafter"/>
</dbReference>
<name>A0AA88RFV9_9ASTE</name>
<evidence type="ECO:0008006" key="10">
    <source>
        <dbReference type="Google" id="ProtNLM"/>
    </source>
</evidence>
<feature type="domain" description="Chromatin assembly factor 1 subunit Cac1-like C-terminal" evidence="7">
    <location>
        <begin position="731"/>
        <end position="781"/>
    </location>
</feature>
<evidence type="ECO:0000256" key="1">
    <source>
        <dbReference type="ARBA" id="ARBA00004123"/>
    </source>
</evidence>
<keyword evidence="3" id="KW-0234">DNA repair</keyword>
<keyword evidence="4" id="KW-0539">Nucleus</keyword>